<dbReference type="AlphaFoldDB" id="A0AAN8A8Y8"/>
<evidence type="ECO:0000256" key="6">
    <source>
        <dbReference type="ARBA" id="ARBA00022603"/>
    </source>
</evidence>
<evidence type="ECO:0000313" key="18">
    <source>
        <dbReference type="EMBL" id="KAK5780956.1"/>
    </source>
</evidence>
<comment type="catalytic activity">
    <reaction evidence="11 14">
        <text>L-lysyl(4)-[histone H3] + 3 S-adenosyl-L-methionine = N(6),N(6),N(6)-trimethyl-L-lysyl(4)-[histone H3] + 3 S-adenosyl-L-homocysteine + 3 H(+)</text>
        <dbReference type="Rhea" id="RHEA:60260"/>
        <dbReference type="Rhea" id="RHEA-COMP:15537"/>
        <dbReference type="Rhea" id="RHEA-COMP:15547"/>
        <dbReference type="ChEBI" id="CHEBI:15378"/>
        <dbReference type="ChEBI" id="CHEBI:29969"/>
        <dbReference type="ChEBI" id="CHEBI:57856"/>
        <dbReference type="ChEBI" id="CHEBI:59789"/>
        <dbReference type="ChEBI" id="CHEBI:61961"/>
        <dbReference type="EC" id="2.1.1.354"/>
    </reaction>
</comment>
<dbReference type="PROSITE" id="PS50868">
    <property type="entry name" value="POST_SET"/>
    <property type="match status" value="1"/>
</dbReference>
<feature type="compositionally biased region" description="Acidic residues" evidence="15">
    <location>
        <begin position="771"/>
        <end position="805"/>
    </location>
</feature>
<dbReference type="PIRSF" id="PIRSF037104">
    <property type="entry name" value="Histone_H3-K4_mtfrase_Set1_fun"/>
    <property type="match status" value="1"/>
</dbReference>
<keyword evidence="19" id="KW-1185">Reference proteome</keyword>
<sequence length="1210" mass="139489">MSGYNRRLPQHPRAGPYHSTKYSGYSYSSNNSNNSGSGDNLNCNHKSSRSNYHNSSGYRNYHVSPTQSYSRNYVHPSSRSSGFNKNYPTVSDNPSDSSHVLYHSHSSTYDHSFNSYNNNSFPRHPKGTRYSYYETRSQNMGSFQDSEPSRYQQSSRYHVDTSADLVNGISSSKSAKSQSLPTNHHADTLAEDKINIVLKYDKEYFNTKYHYMDPKTNKLVNTNDFHNWNKSKQFPINGFVNLTPDGKLAHDSNSCKSYMINPKQPSVDPREKDVNLYLNKVNRTKRKYQPALAIIGRVSYDKYSIGPPPSSEILVYPCNQSDNSNLINILDISIKNYFKKFGPISHFESYNDPNNALPLHIYLIKFTSLHEKINDSAKAAYMAVKRHENKGCNIMNCHFKVVIKKNQEQLEFIKEKFIEENTRKSKLSALKLKTNQTIVKVNSSEKKVNLPTDPRSLILNGKSVDLDLSKLSFDEKHKLFRDLSKEHNRSNKRMPFDIERIVGNKACLFISINFLGHHGITKEDLAYKLRQYKVARFIRHSTGLYIIFNDIGEAIRCINRESGKMTITSRGYRRISIIVRFTLILPVLIRSRFSGYSIDLSNNEKEKSEEKETLYKNQQDLLRAATKYILEDLKDALTIDIRKRIIGPSVFDTLNPINFPDLVAKRKLEESKNEAQKQSNIASTNANMLSTSLQDNINVSTPGQDMDIFKLYGGYLKPKDVHKRRLSHHLHSHSKRARLQLEPMEHFLNDEFNSREPTPTTYATESSIHDSEEEEEVEEVEEEEDTSSSQEDDEVMENAEDEDEDEDFKLLHNEFIGDKKESIDEIETLETMPTTPEDEVQLDGKLEREKQDLDIYNPTETDKPVPVYEDNIFDKSQITVETLQETIKDEEDLRLLKEVLEEFGVYQAANDTKNKLIEYELWKIKNSINIEEFIEETHFKLNEGIPFDQSLLWEGDSFKTHGFFKVPDRLKSCYLPHRRRIHQPLNTVSHSANIGYESLEDGSNTPVQREESLKPDSTENAITGQEIISSRENRASNRRFQQDIEAQKAAIGTESELLSLNQLNKRRKPVTFARSAIHNWGLYVLEPIAANEMIIEYVGERIRQPVSEMREKRYLKSGIGSSYLFRVDENNVIDATKKGGIARFINHCCEPSCTAKIIKVGGKKRIVIYALRDIAKNEELTYDYKFEREKDDEERLPCYCGAPSCKGFLN</sequence>
<evidence type="ECO:0000256" key="2">
    <source>
        <dbReference type="ARBA" id="ARBA00004286"/>
    </source>
</evidence>
<dbReference type="SMART" id="SM00508">
    <property type="entry name" value="PostSET"/>
    <property type="match status" value="1"/>
</dbReference>
<feature type="domain" description="Post-SET" evidence="17">
    <location>
        <begin position="1194"/>
        <end position="1210"/>
    </location>
</feature>
<dbReference type="GO" id="GO:0032259">
    <property type="term" value="P:methylation"/>
    <property type="evidence" value="ECO:0007669"/>
    <property type="project" value="UniProtKB-KW"/>
</dbReference>
<dbReference type="Pfam" id="PF11767">
    <property type="entry name" value="SET_assoc"/>
    <property type="match status" value="1"/>
</dbReference>
<feature type="region of interest" description="Disordered" evidence="15">
    <location>
        <begin position="1"/>
        <end position="102"/>
    </location>
</feature>
<comment type="subcellular location">
    <subcellularLocation>
        <location evidence="2">Chromosome</location>
    </subcellularLocation>
    <subcellularLocation>
        <location evidence="1 14">Nucleus</location>
    </subcellularLocation>
</comment>
<dbReference type="InterPro" id="IPR017111">
    <property type="entry name" value="Set1_fungi"/>
</dbReference>
<gene>
    <name evidence="18" type="ORF">RI543_001343</name>
</gene>
<feature type="region of interest" description="Disordered" evidence="15">
    <location>
        <begin position="996"/>
        <end position="1021"/>
    </location>
</feature>
<evidence type="ECO:0000256" key="1">
    <source>
        <dbReference type="ARBA" id="ARBA00004123"/>
    </source>
</evidence>
<dbReference type="PROSITE" id="PS51572">
    <property type="entry name" value="SAM_MT43_1"/>
    <property type="match status" value="1"/>
</dbReference>
<evidence type="ECO:0000313" key="19">
    <source>
        <dbReference type="Proteomes" id="UP001306508"/>
    </source>
</evidence>
<dbReference type="InterPro" id="IPR012677">
    <property type="entry name" value="Nucleotide-bd_a/b_plait_sf"/>
</dbReference>
<keyword evidence="9 14" id="KW-0156">Chromatin regulator</keyword>
<evidence type="ECO:0000256" key="4">
    <source>
        <dbReference type="ARBA" id="ARBA00015839"/>
    </source>
</evidence>
<dbReference type="GO" id="GO:0005694">
    <property type="term" value="C:chromosome"/>
    <property type="evidence" value="ECO:0007669"/>
    <property type="project" value="UniProtKB-SubCell"/>
</dbReference>
<protein>
    <recommendedName>
        <fullName evidence="4 14">Histone-lysine N-methyltransferase, H3 lysine-4 specific</fullName>
        <ecNumber evidence="3 14">2.1.1.354</ecNumber>
    </recommendedName>
</protein>
<dbReference type="InterPro" id="IPR001214">
    <property type="entry name" value="SET_dom"/>
</dbReference>
<dbReference type="SMART" id="SM01291">
    <property type="entry name" value="N-SET"/>
    <property type="match status" value="1"/>
</dbReference>
<evidence type="ECO:0000256" key="8">
    <source>
        <dbReference type="ARBA" id="ARBA00022691"/>
    </source>
</evidence>
<comment type="catalytic activity">
    <reaction evidence="12">
        <text>N(6)-methyl-L-lysyl(4)-[histone H3] + S-adenosyl-L-methionine = N(6),N(6)-dimethyl-L-lysyl(4)-[histone H3] + S-adenosyl-L-homocysteine + H(+)</text>
        <dbReference type="Rhea" id="RHEA:60268"/>
        <dbReference type="Rhea" id="RHEA-COMP:15540"/>
        <dbReference type="Rhea" id="RHEA-COMP:15543"/>
        <dbReference type="ChEBI" id="CHEBI:15378"/>
        <dbReference type="ChEBI" id="CHEBI:57856"/>
        <dbReference type="ChEBI" id="CHEBI:59789"/>
        <dbReference type="ChEBI" id="CHEBI:61929"/>
        <dbReference type="ChEBI" id="CHEBI:61976"/>
    </reaction>
</comment>
<keyword evidence="6 14" id="KW-0489">Methyltransferase</keyword>
<comment type="caution">
    <text evidence="18">The sequence shown here is derived from an EMBL/GenBank/DDBJ whole genome shotgun (WGS) entry which is preliminary data.</text>
</comment>
<feature type="domain" description="SET" evidence="16">
    <location>
        <begin position="1068"/>
        <end position="1185"/>
    </location>
</feature>
<evidence type="ECO:0000256" key="11">
    <source>
        <dbReference type="ARBA" id="ARBA00047571"/>
    </source>
</evidence>
<reference evidence="19" key="1">
    <citation type="submission" date="2023-07" db="EMBL/GenBank/DDBJ databases">
        <title>A draft genome of Kazachstania heterogenica Y-27499.</title>
        <authorList>
            <person name="Donic C."/>
            <person name="Kralova J.S."/>
            <person name="Fidel L."/>
            <person name="Ben-Dor S."/>
            <person name="Jung S."/>
        </authorList>
    </citation>
    <scope>NUCLEOTIDE SEQUENCE [LARGE SCALE GENOMIC DNA]</scope>
    <source>
        <strain evidence="19">Y27499</strain>
    </source>
</reference>
<proteinExistence type="predicted"/>
<accession>A0AAN8A8Y8</accession>
<evidence type="ECO:0000256" key="3">
    <source>
        <dbReference type="ARBA" id="ARBA00012182"/>
    </source>
</evidence>
<dbReference type="Gene3D" id="3.30.70.330">
    <property type="match status" value="1"/>
</dbReference>
<organism evidence="18 19">
    <name type="scientific">Arxiozyma heterogenica</name>
    <dbReference type="NCBI Taxonomy" id="278026"/>
    <lineage>
        <taxon>Eukaryota</taxon>
        <taxon>Fungi</taxon>
        <taxon>Dikarya</taxon>
        <taxon>Ascomycota</taxon>
        <taxon>Saccharomycotina</taxon>
        <taxon>Saccharomycetes</taxon>
        <taxon>Saccharomycetales</taxon>
        <taxon>Saccharomycetaceae</taxon>
        <taxon>Arxiozyma</taxon>
    </lineage>
</organism>
<dbReference type="Gene3D" id="2.170.270.10">
    <property type="entry name" value="SET domain"/>
    <property type="match status" value="1"/>
</dbReference>
<comment type="subunit">
    <text evidence="14">Component of the COMPASS (Set1C) complex.</text>
</comment>
<comment type="catalytic activity">
    <reaction evidence="13">
        <text>N(6),N(6)-dimethyl-L-lysyl(4)-[histone H3] + S-adenosyl-L-methionine = N(6),N(6),N(6)-trimethyl-L-lysyl(4)-[histone H3] + S-adenosyl-L-homocysteine + H(+)</text>
        <dbReference type="Rhea" id="RHEA:60272"/>
        <dbReference type="Rhea" id="RHEA-COMP:15537"/>
        <dbReference type="Rhea" id="RHEA-COMP:15540"/>
        <dbReference type="ChEBI" id="CHEBI:15378"/>
        <dbReference type="ChEBI" id="CHEBI:57856"/>
        <dbReference type="ChEBI" id="CHEBI:59789"/>
        <dbReference type="ChEBI" id="CHEBI:61961"/>
        <dbReference type="ChEBI" id="CHEBI:61976"/>
    </reaction>
</comment>
<dbReference type="Pfam" id="PF21569">
    <property type="entry name" value="SET1_RBD"/>
    <property type="match status" value="1"/>
</dbReference>
<dbReference type="InterPro" id="IPR024636">
    <property type="entry name" value="SET_assoc"/>
</dbReference>
<feature type="region of interest" description="Disordered" evidence="15">
    <location>
        <begin position="751"/>
        <end position="805"/>
    </location>
</feature>
<feature type="compositionally biased region" description="Polar residues" evidence="15">
    <location>
        <begin position="755"/>
        <end position="764"/>
    </location>
</feature>
<evidence type="ECO:0000256" key="14">
    <source>
        <dbReference type="PIRNR" id="PIRNR037104"/>
    </source>
</evidence>
<dbReference type="SMART" id="SM00317">
    <property type="entry name" value="SET"/>
    <property type="match status" value="1"/>
</dbReference>
<comment type="function">
    <text evidence="14">Catalytic component of the COMPASS (Set1C) complex that specifically mono-, di- and trimethylates histone H3 to form H3K4me1/2/3. COMPASS recognizes ubiquitinated H2B on one face of the nucleosome which stimulates the methylation of H3 on the opposing face.</text>
</comment>
<evidence type="ECO:0000259" key="17">
    <source>
        <dbReference type="PROSITE" id="PS50868"/>
    </source>
</evidence>
<dbReference type="PROSITE" id="PS50280">
    <property type="entry name" value="SET"/>
    <property type="match status" value="1"/>
</dbReference>
<dbReference type="InterPro" id="IPR003616">
    <property type="entry name" value="Post-SET_dom"/>
</dbReference>
<name>A0AAN8A8Y8_9SACH</name>
<evidence type="ECO:0000256" key="15">
    <source>
        <dbReference type="SAM" id="MobiDB-lite"/>
    </source>
</evidence>
<evidence type="ECO:0000256" key="10">
    <source>
        <dbReference type="ARBA" id="ARBA00023242"/>
    </source>
</evidence>
<dbReference type="PANTHER" id="PTHR45814">
    <property type="entry name" value="HISTONE-LYSINE N-METHYLTRANSFERASE SETD1"/>
    <property type="match status" value="1"/>
</dbReference>
<dbReference type="GO" id="GO:0048188">
    <property type="term" value="C:Set1C/COMPASS complex"/>
    <property type="evidence" value="ECO:0007669"/>
    <property type="project" value="InterPro"/>
</dbReference>
<evidence type="ECO:0000256" key="5">
    <source>
        <dbReference type="ARBA" id="ARBA00022454"/>
    </source>
</evidence>
<dbReference type="InterPro" id="IPR024657">
    <property type="entry name" value="COMPASS_Set1_N-SET"/>
</dbReference>
<dbReference type="EC" id="2.1.1.354" evidence="3 14"/>
<dbReference type="SUPFAM" id="SSF82199">
    <property type="entry name" value="SET domain"/>
    <property type="match status" value="1"/>
</dbReference>
<keyword evidence="5 14" id="KW-0158">Chromosome</keyword>
<dbReference type="GO" id="GO:0140999">
    <property type="term" value="F:histone H3K4 trimethyltransferase activity"/>
    <property type="evidence" value="ECO:0007669"/>
    <property type="project" value="UniProtKB-EC"/>
</dbReference>
<feature type="compositionally biased region" description="Polar residues" evidence="15">
    <location>
        <begin position="39"/>
        <end position="102"/>
    </location>
</feature>
<dbReference type="Proteomes" id="UP001306508">
    <property type="component" value="Unassembled WGS sequence"/>
</dbReference>
<keyword evidence="7 14" id="KW-0808">Transferase</keyword>
<evidence type="ECO:0000256" key="13">
    <source>
        <dbReference type="ARBA" id="ARBA00049129"/>
    </source>
</evidence>
<dbReference type="InterPro" id="IPR046341">
    <property type="entry name" value="SET_dom_sf"/>
</dbReference>
<keyword evidence="10 14" id="KW-0539">Nucleus</keyword>
<keyword evidence="8 14" id="KW-0949">S-adenosyl-L-methionine</keyword>
<feature type="compositionally biased region" description="Low complexity" evidence="15">
    <location>
        <begin position="22"/>
        <end position="38"/>
    </location>
</feature>
<dbReference type="InterPro" id="IPR044570">
    <property type="entry name" value="Set1-like"/>
</dbReference>
<evidence type="ECO:0000256" key="7">
    <source>
        <dbReference type="ARBA" id="ARBA00022679"/>
    </source>
</evidence>
<evidence type="ECO:0000259" key="16">
    <source>
        <dbReference type="PROSITE" id="PS50280"/>
    </source>
</evidence>
<dbReference type="PANTHER" id="PTHR45814:SF2">
    <property type="entry name" value="HISTONE-LYSINE N-METHYLTRANSFERASE SETD1"/>
    <property type="match status" value="1"/>
</dbReference>
<dbReference type="EMBL" id="JAWIZZ010000038">
    <property type="protein sequence ID" value="KAK5780956.1"/>
    <property type="molecule type" value="Genomic_DNA"/>
</dbReference>
<evidence type="ECO:0000256" key="9">
    <source>
        <dbReference type="ARBA" id="ARBA00022853"/>
    </source>
</evidence>
<dbReference type="InterPro" id="IPR048669">
    <property type="entry name" value="SET1_RBD"/>
</dbReference>
<evidence type="ECO:0000256" key="12">
    <source>
        <dbReference type="ARBA" id="ARBA00047583"/>
    </source>
</evidence>
<dbReference type="Pfam" id="PF11764">
    <property type="entry name" value="N-SET"/>
    <property type="match status" value="1"/>
</dbReference>
<feature type="compositionally biased region" description="Basic and acidic residues" evidence="15">
    <location>
        <begin position="1008"/>
        <end position="1017"/>
    </location>
</feature>
<dbReference type="Pfam" id="PF00856">
    <property type="entry name" value="SET"/>
    <property type="match status" value="1"/>
</dbReference>